<dbReference type="InterPro" id="IPR036388">
    <property type="entry name" value="WH-like_DNA-bd_sf"/>
</dbReference>
<dbReference type="RefSeq" id="WP_008948133.1">
    <property type="nucleotide sequence ID" value="NZ_JAATOD010000002.1"/>
</dbReference>
<keyword evidence="3" id="KW-0804">Transcription</keyword>
<dbReference type="InterPro" id="IPR002577">
    <property type="entry name" value="HTH_HxlR"/>
</dbReference>
<accession>A0A7X1DNZ3</accession>
<feature type="domain" description="HTH hxlR-type" evidence="4">
    <location>
        <begin position="6"/>
        <end position="104"/>
    </location>
</feature>
<reference evidence="5 6" key="1">
    <citation type="submission" date="2020-03" db="EMBL/GenBank/DDBJ databases">
        <title>Soil Listeria distribution.</title>
        <authorList>
            <person name="Liao J."/>
            <person name="Wiedmann M."/>
        </authorList>
    </citation>
    <scope>NUCLEOTIDE SEQUENCE [LARGE SCALE GENOMIC DNA]</scope>
    <source>
        <strain evidence="5 6">FSL L7-0020</strain>
    </source>
</reference>
<dbReference type="PANTHER" id="PTHR33204">
    <property type="entry name" value="TRANSCRIPTIONAL REGULATOR, MARR FAMILY"/>
    <property type="match status" value="1"/>
</dbReference>
<keyword evidence="2" id="KW-0238">DNA-binding</keyword>
<evidence type="ECO:0000256" key="2">
    <source>
        <dbReference type="ARBA" id="ARBA00023125"/>
    </source>
</evidence>
<evidence type="ECO:0000256" key="3">
    <source>
        <dbReference type="ARBA" id="ARBA00023163"/>
    </source>
</evidence>
<evidence type="ECO:0000259" key="4">
    <source>
        <dbReference type="PROSITE" id="PS51118"/>
    </source>
</evidence>
<dbReference type="Gene3D" id="1.10.10.10">
    <property type="entry name" value="Winged helix-like DNA-binding domain superfamily/Winged helix DNA-binding domain"/>
    <property type="match status" value="1"/>
</dbReference>
<keyword evidence="1" id="KW-0805">Transcription regulation</keyword>
<dbReference type="PANTHER" id="PTHR33204:SF29">
    <property type="entry name" value="TRANSCRIPTIONAL REGULATOR"/>
    <property type="match status" value="1"/>
</dbReference>
<dbReference type="AlphaFoldDB" id="A0A7X1DNZ3"/>
<dbReference type="GeneID" id="87010886"/>
<dbReference type="GO" id="GO:0003677">
    <property type="term" value="F:DNA binding"/>
    <property type="evidence" value="ECO:0007669"/>
    <property type="project" value="UniProtKB-KW"/>
</dbReference>
<dbReference type="Proteomes" id="UP000572016">
    <property type="component" value="Unassembled WGS sequence"/>
</dbReference>
<sequence>MKVYNLGVEATLDIMGGKWKPLIICFLAQGTKRTGELQRCIPKISQKVLIQQLRELEQDGIVDRTVFNELPPKVEYSITAYGLTLNAVIDTMCQWGKENILVRQRDGEAVELIEKEYELGAK</sequence>
<comment type="caution">
    <text evidence="5">The sequence shown here is derived from an EMBL/GenBank/DDBJ whole genome shotgun (WGS) entry which is preliminary data.</text>
</comment>
<gene>
    <name evidence="5" type="ORF">HCX62_07200</name>
</gene>
<dbReference type="PROSITE" id="PS51118">
    <property type="entry name" value="HTH_HXLR"/>
    <property type="match status" value="1"/>
</dbReference>
<evidence type="ECO:0000313" key="5">
    <source>
        <dbReference type="EMBL" id="MBC2329819.1"/>
    </source>
</evidence>
<proteinExistence type="predicted"/>
<dbReference type="EMBL" id="JAATOD010000002">
    <property type="protein sequence ID" value="MBC2329819.1"/>
    <property type="molecule type" value="Genomic_DNA"/>
</dbReference>
<dbReference type="InterPro" id="IPR036390">
    <property type="entry name" value="WH_DNA-bd_sf"/>
</dbReference>
<name>A0A7X1DNZ3_9LIST</name>
<evidence type="ECO:0000313" key="6">
    <source>
        <dbReference type="Proteomes" id="UP000572016"/>
    </source>
</evidence>
<dbReference type="SUPFAM" id="SSF46785">
    <property type="entry name" value="Winged helix' DNA-binding domain"/>
    <property type="match status" value="1"/>
</dbReference>
<evidence type="ECO:0000256" key="1">
    <source>
        <dbReference type="ARBA" id="ARBA00023015"/>
    </source>
</evidence>
<dbReference type="Pfam" id="PF01638">
    <property type="entry name" value="HxlR"/>
    <property type="match status" value="1"/>
</dbReference>
<protein>
    <submittedName>
        <fullName evidence="5">Helix-turn-helix transcriptional regulator</fullName>
    </submittedName>
</protein>
<organism evidence="5 6">
    <name type="scientific">Listeria swaminathanii</name>
    <dbReference type="NCBI Taxonomy" id="2713501"/>
    <lineage>
        <taxon>Bacteria</taxon>
        <taxon>Bacillati</taxon>
        <taxon>Bacillota</taxon>
        <taxon>Bacilli</taxon>
        <taxon>Bacillales</taxon>
        <taxon>Listeriaceae</taxon>
        <taxon>Listeria</taxon>
    </lineage>
</organism>